<evidence type="ECO:0000313" key="4">
    <source>
        <dbReference type="Proteomes" id="UP000325313"/>
    </source>
</evidence>
<keyword evidence="2" id="KW-0812">Transmembrane</keyword>
<feature type="transmembrane region" description="Helical" evidence="2">
    <location>
        <begin position="188"/>
        <end position="213"/>
    </location>
</feature>
<keyword evidence="2" id="KW-0472">Membrane</keyword>
<dbReference type="EMBL" id="VDEP01000072">
    <property type="protein sequence ID" value="KAA1133271.1"/>
    <property type="molecule type" value="Genomic_DNA"/>
</dbReference>
<feature type="transmembrane region" description="Helical" evidence="2">
    <location>
        <begin position="364"/>
        <end position="385"/>
    </location>
</feature>
<reference evidence="3 4" key="1">
    <citation type="submission" date="2019-05" db="EMBL/GenBank/DDBJ databases">
        <title>Emergence of the Ug99 lineage of the wheat stem rust pathogen through somatic hybridization.</title>
        <authorList>
            <person name="Li F."/>
            <person name="Upadhyaya N.M."/>
            <person name="Sperschneider J."/>
            <person name="Matny O."/>
            <person name="Nguyen-Phuc H."/>
            <person name="Mago R."/>
            <person name="Raley C."/>
            <person name="Miller M.E."/>
            <person name="Silverstein K.A.T."/>
            <person name="Henningsen E."/>
            <person name="Hirsch C.D."/>
            <person name="Visser B."/>
            <person name="Pretorius Z.A."/>
            <person name="Steffenson B.J."/>
            <person name="Schwessinger B."/>
            <person name="Dodds P.N."/>
            <person name="Figueroa M."/>
        </authorList>
    </citation>
    <scope>NUCLEOTIDE SEQUENCE [LARGE SCALE GENOMIC DNA]</scope>
    <source>
        <strain evidence="3 4">Ug99</strain>
    </source>
</reference>
<organism evidence="3 4">
    <name type="scientific">Puccinia graminis f. sp. tritici</name>
    <dbReference type="NCBI Taxonomy" id="56615"/>
    <lineage>
        <taxon>Eukaryota</taxon>
        <taxon>Fungi</taxon>
        <taxon>Dikarya</taxon>
        <taxon>Basidiomycota</taxon>
        <taxon>Pucciniomycotina</taxon>
        <taxon>Pucciniomycetes</taxon>
        <taxon>Pucciniales</taxon>
        <taxon>Pucciniaceae</taxon>
        <taxon>Puccinia</taxon>
    </lineage>
</organism>
<feature type="transmembrane region" description="Helical" evidence="2">
    <location>
        <begin position="42"/>
        <end position="67"/>
    </location>
</feature>
<feature type="transmembrane region" description="Helical" evidence="2">
    <location>
        <begin position="391"/>
        <end position="414"/>
    </location>
</feature>
<feature type="transmembrane region" description="Helical" evidence="2">
    <location>
        <begin position="284"/>
        <end position="303"/>
    </location>
</feature>
<proteinExistence type="predicted"/>
<evidence type="ECO:0000256" key="2">
    <source>
        <dbReference type="SAM" id="Phobius"/>
    </source>
</evidence>
<accession>A0A5B0S555</accession>
<name>A0A5B0S555_PUCGR</name>
<sequence>MASKESALSYERLLGIVPVGVDPYAFIKDFITTWSSVPLSRITLAFLMIFFGLHVLIAGICLIILILPYTRGANRSQWILRKLYIQEKSGREAHQAPLYFANARVLLTISQLLSSVSTPAFIWFDTGITTPNEHSLRPQVMPAFGLMNLAEILAYWSLSHCFLVTVCYGHKSQGDNSTGLIRYISPRLINFLFICFPIAATAMTIVVVTRVIVVTNGVQSGMVQLFAGLDRGSSLWKQIAVKSQSSVAQAQLNQLNLELKGLANETALLLETSFERFRFGECTFLFFSSLSCPVFIVLFFVLLRNYQHQRRNLSTKLFRPGNASKHENTHSDTDTQCHSSAANMGYFEAIRTDRQFLHLNMRALGTFIAMLVNIIVHLIAIFRTVDTLAVPYWRGVVSCLATGGSTFSGIPIAWQCWRLYADQVHSSAQASKNDVSTLEELPKTTVFSAGACDESASEIHVFQK</sequence>
<keyword evidence="1" id="KW-0175">Coiled coil</keyword>
<evidence type="ECO:0000313" key="3">
    <source>
        <dbReference type="EMBL" id="KAA1133271.1"/>
    </source>
</evidence>
<evidence type="ECO:0000256" key="1">
    <source>
        <dbReference type="SAM" id="Coils"/>
    </source>
</evidence>
<protein>
    <submittedName>
        <fullName evidence="3">Uncharacterized protein</fullName>
    </submittedName>
</protein>
<keyword evidence="2" id="KW-1133">Transmembrane helix</keyword>
<gene>
    <name evidence="3" type="ORF">PGTUg99_018083</name>
</gene>
<dbReference type="AlphaFoldDB" id="A0A5B0S555"/>
<comment type="caution">
    <text evidence="3">The sequence shown here is derived from an EMBL/GenBank/DDBJ whole genome shotgun (WGS) entry which is preliminary data.</text>
</comment>
<feature type="coiled-coil region" evidence="1">
    <location>
        <begin position="245"/>
        <end position="272"/>
    </location>
</feature>
<dbReference type="Proteomes" id="UP000325313">
    <property type="component" value="Unassembled WGS sequence"/>
</dbReference>